<protein>
    <submittedName>
        <fullName evidence="2">(raccoon dog) hypothetical protein</fullName>
    </submittedName>
</protein>
<feature type="compositionally biased region" description="Low complexity" evidence="1">
    <location>
        <begin position="9"/>
        <end position="32"/>
    </location>
</feature>
<dbReference type="AlphaFoldDB" id="A0A811ZY78"/>
<organism evidence="2 3">
    <name type="scientific">Nyctereutes procyonoides</name>
    <name type="common">Raccoon dog</name>
    <name type="synonym">Canis procyonoides</name>
    <dbReference type="NCBI Taxonomy" id="34880"/>
    <lineage>
        <taxon>Eukaryota</taxon>
        <taxon>Metazoa</taxon>
        <taxon>Chordata</taxon>
        <taxon>Craniata</taxon>
        <taxon>Vertebrata</taxon>
        <taxon>Euteleostomi</taxon>
        <taxon>Mammalia</taxon>
        <taxon>Eutheria</taxon>
        <taxon>Laurasiatheria</taxon>
        <taxon>Carnivora</taxon>
        <taxon>Caniformia</taxon>
        <taxon>Canidae</taxon>
        <taxon>Nyctereutes</taxon>
    </lineage>
</organism>
<evidence type="ECO:0000313" key="2">
    <source>
        <dbReference type="EMBL" id="CAD7693587.1"/>
    </source>
</evidence>
<evidence type="ECO:0000256" key="1">
    <source>
        <dbReference type="SAM" id="MobiDB-lite"/>
    </source>
</evidence>
<dbReference type="EMBL" id="CAJHUB010000784">
    <property type="protein sequence ID" value="CAD7693587.1"/>
    <property type="molecule type" value="Genomic_DNA"/>
</dbReference>
<feature type="compositionally biased region" description="Low complexity" evidence="1">
    <location>
        <begin position="86"/>
        <end position="95"/>
    </location>
</feature>
<sequence>MTREGGRAPGRAPTAAGVRGQRRTPQQTPTQTEAGAPRALIGRSAAPRPAQPGANRRPRIQPAPLGASAREWPGGAGGRDHGGRAGSRAPRGAGSLRPAALKRPETWNCGKIRPFPSDPYVREVARARGCSCLHDLLLLWVDKNQVRLMQSTEDLNSSKRLNKRELFLPESLSQRIHLLLPSNCYVHQPSWFSSLPTSQPPSPPR</sequence>
<gene>
    <name evidence="2" type="ORF">NYPRO_LOCUS26379</name>
</gene>
<feature type="region of interest" description="Disordered" evidence="1">
    <location>
        <begin position="1"/>
        <end position="99"/>
    </location>
</feature>
<comment type="caution">
    <text evidence="2">The sequence shown here is derived from an EMBL/GenBank/DDBJ whole genome shotgun (WGS) entry which is preliminary data.</text>
</comment>
<keyword evidence="3" id="KW-1185">Reference proteome</keyword>
<proteinExistence type="predicted"/>
<evidence type="ECO:0000313" key="3">
    <source>
        <dbReference type="Proteomes" id="UP000645828"/>
    </source>
</evidence>
<dbReference type="Proteomes" id="UP000645828">
    <property type="component" value="Unassembled WGS sequence"/>
</dbReference>
<accession>A0A811ZY78</accession>
<reference evidence="2" key="1">
    <citation type="submission" date="2020-12" db="EMBL/GenBank/DDBJ databases">
        <authorList>
            <consortium name="Molecular Ecology Group"/>
        </authorList>
    </citation>
    <scope>NUCLEOTIDE SEQUENCE</scope>
    <source>
        <strain evidence="2">TBG_1078</strain>
    </source>
</reference>
<name>A0A811ZY78_NYCPR</name>